<dbReference type="InterPro" id="IPR045357">
    <property type="entry name" value="Aminopeptidase_N-like_N"/>
</dbReference>
<reference evidence="11" key="1">
    <citation type="submission" date="2023-10" db="EMBL/GenBank/DDBJ databases">
        <title>Genome assembly of Pristionchus species.</title>
        <authorList>
            <person name="Yoshida K."/>
            <person name="Sommer R.J."/>
        </authorList>
    </citation>
    <scope>NUCLEOTIDE SEQUENCE</scope>
    <source>
        <strain evidence="11">RS5133</strain>
    </source>
</reference>
<dbReference type="InterPro" id="IPR027268">
    <property type="entry name" value="Peptidase_M4/M1_CTD_sf"/>
</dbReference>
<name>A0AAV5UXF9_9BILA</name>
<dbReference type="InterPro" id="IPR042097">
    <property type="entry name" value="Aminopeptidase_N-like_N_sf"/>
</dbReference>
<sequence>YMLVTQGETMGTRRWMPCFDEPAMRATLSLSIRHPSNMVARSNAPPVKESGNSGYRTTKFETTRPISPYLFALSITDYEEKSEDVNGIQVSVVSNKKDLIDLALSSVKLAVESYFNALSIKATHVFDKMGVESLEHLHIYHHEMMHQYFGNLITLSWWDEVWINEGLSTVYEIDAVDGIGAIEAVENLRRRRKQHMNHFLNKLAYKAVTGEDFLSTIREIADKHYKDHTPQLAYKMTKDFLELPGFPLVKINRNGRKLEFSQVRFVRGLLD</sequence>
<evidence type="ECO:0000256" key="3">
    <source>
        <dbReference type="ARBA" id="ARBA00022670"/>
    </source>
</evidence>
<dbReference type="GO" id="GO:0070006">
    <property type="term" value="F:metalloaminopeptidase activity"/>
    <property type="evidence" value="ECO:0007669"/>
    <property type="project" value="TreeGrafter"/>
</dbReference>
<proteinExistence type="inferred from homology"/>
<dbReference type="Gene3D" id="1.10.390.10">
    <property type="entry name" value="Neutral Protease Domain 2"/>
    <property type="match status" value="1"/>
</dbReference>
<dbReference type="GO" id="GO:0008270">
    <property type="term" value="F:zinc ion binding"/>
    <property type="evidence" value="ECO:0007669"/>
    <property type="project" value="InterPro"/>
</dbReference>
<dbReference type="GO" id="GO:0006508">
    <property type="term" value="P:proteolysis"/>
    <property type="evidence" value="ECO:0007669"/>
    <property type="project" value="UniProtKB-KW"/>
</dbReference>
<dbReference type="InterPro" id="IPR050344">
    <property type="entry name" value="Peptidase_M1_aminopeptidases"/>
</dbReference>
<comment type="caution">
    <text evidence="11">The sequence shown here is derived from an EMBL/GenBank/DDBJ whole genome shotgun (WGS) entry which is preliminary data.</text>
</comment>
<feature type="region of interest" description="Disordered" evidence="8">
    <location>
        <begin position="39"/>
        <end position="58"/>
    </location>
</feature>
<dbReference type="PANTHER" id="PTHR11533">
    <property type="entry name" value="PROTEASE M1 ZINC METALLOPROTEASE"/>
    <property type="match status" value="1"/>
</dbReference>
<dbReference type="AlphaFoldDB" id="A0AAV5UXF9"/>
<evidence type="ECO:0000256" key="5">
    <source>
        <dbReference type="ARBA" id="ARBA00022801"/>
    </source>
</evidence>
<evidence type="ECO:0000256" key="2">
    <source>
        <dbReference type="ARBA" id="ARBA00010136"/>
    </source>
</evidence>
<feature type="non-terminal residue" evidence="11">
    <location>
        <position position="1"/>
    </location>
</feature>
<evidence type="ECO:0000256" key="1">
    <source>
        <dbReference type="ARBA" id="ARBA00001947"/>
    </source>
</evidence>
<evidence type="ECO:0000256" key="8">
    <source>
        <dbReference type="SAM" id="MobiDB-lite"/>
    </source>
</evidence>
<comment type="cofactor">
    <cofactor evidence="1">
        <name>Zn(2+)</name>
        <dbReference type="ChEBI" id="CHEBI:29105"/>
    </cofactor>
</comment>
<protein>
    <recommendedName>
        <fullName evidence="13">Peptidase</fullName>
    </recommendedName>
</protein>
<dbReference type="SUPFAM" id="SSF63737">
    <property type="entry name" value="Leukotriene A4 hydrolase N-terminal domain"/>
    <property type="match status" value="1"/>
</dbReference>
<evidence type="ECO:0000313" key="12">
    <source>
        <dbReference type="Proteomes" id="UP001432322"/>
    </source>
</evidence>
<feature type="domain" description="Aminopeptidase N-like N-terminal" evidence="10">
    <location>
        <begin position="1"/>
        <end position="70"/>
    </location>
</feature>
<evidence type="ECO:0000256" key="4">
    <source>
        <dbReference type="ARBA" id="ARBA00022723"/>
    </source>
</evidence>
<dbReference type="SUPFAM" id="SSF55486">
    <property type="entry name" value="Metalloproteases ('zincins'), catalytic domain"/>
    <property type="match status" value="1"/>
</dbReference>
<dbReference type="GO" id="GO:0043171">
    <property type="term" value="P:peptide catabolic process"/>
    <property type="evidence" value="ECO:0007669"/>
    <property type="project" value="TreeGrafter"/>
</dbReference>
<feature type="non-terminal residue" evidence="11">
    <location>
        <position position="271"/>
    </location>
</feature>
<dbReference type="InterPro" id="IPR014782">
    <property type="entry name" value="Peptidase_M1_dom"/>
</dbReference>
<evidence type="ECO:0000256" key="7">
    <source>
        <dbReference type="ARBA" id="ARBA00023049"/>
    </source>
</evidence>
<evidence type="ECO:0000313" key="11">
    <source>
        <dbReference type="EMBL" id="GMT10870.1"/>
    </source>
</evidence>
<keyword evidence="6" id="KW-0862">Zinc</keyword>
<gene>
    <name evidence="11" type="ORF">PFISCL1PPCAC_2167</name>
</gene>
<dbReference type="GO" id="GO:0005615">
    <property type="term" value="C:extracellular space"/>
    <property type="evidence" value="ECO:0007669"/>
    <property type="project" value="TreeGrafter"/>
</dbReference>
<dbReference type="Pfam" id="PF17900">
    <property type="entry name" value="Peptidase_M1_N"/>
    <property type="match status" value="1"/>
</dbReference>
<dbReference type="GO" id="GO:0042277">
    <property type="term" value="F:peptide binding"/>
    <property type="evidence" value="ECO:0007669"/>
    <property type="project" value="TreeGrafter"/>
</dbReference>
<dbReference type="InterPro" id="IPR001930">
    <property type="entry name" value="Peptidase_M1"/>
</dbReference>
<accession>A0AAV5UXF9</accession>
<evidence type="ECO:0000256" key="6">
    <source>
        <dbReference type="ARBA" id="ARBA00022833"/>
    </source>
</evidence>
<dbReference type="Pfam" id="PF01433">
    <property type="entry name" value="Peptidase_M1"/>
    <property type="match status" value="1"/>
</dbReference>
<evidence type="ECO:0000259" key="10">
    <source>
        <dbReference type="Pfam" id="PF17900"/>
    </source>
</evidence>
<keyword evidence="3" id="KW-0645">Protease</keyword>
<keyword evidence="7" id="KW-0482">Metalloprotease</keyword>
<keyword evidence="12" id="KW-1185">Reference proteome</keyword>
<dbReference type="GO" id="GO:0005737">
    <property type="term" value="C:cytoplasm"/>
    <property type="evidence" value="ECO:0007669"/>
    <property type="project" value="TreeGrafter"/>
</dbReference>
<dbReference type="EMBL" id="BTSY01000001">
    <property type="protein sequence ID" value="GMT10870.1"/>
    <property type="molecule type" value="Genomic_DNA"/>
</dbReference>
<keyword evidence="4" id="KW-0479">Metal-binding</keyword>
<comment type="similarity">
    <text evidence="2">Belongs to the peptidase M1 family.</text>
</comment>
<keyword evidence="5" id="KW-0378">Hydrolase</keyword>
<evidence type="ECO:0000259" key="9">
    <source>
        <dbReference type="Pfam" id="PF01433"/>
    </source>
</evidence>
<feature type="domain" description="Peptidase M1 membrane alanine aminopeptidase" evidence="9">
    <location>
        <begin position="138"/>
        <end position="180"/>
    </location>
</feature>
<organism evidence="11 12">
    <name type="scientific">Pristionchus fissidentatus</name>
    <dbReference type="NCBI Taxonomy" id="1538716"/>
    <lineage>
        <taxon>Eukaryota</taxon>
        <taxon>Metazoa</taxon>
        <taxon>Ecdysozoa</taxon>
        <taxon>Nematoda</taxon>
        <taxon>Chromadorea</taxon>
        <taxon>Rhabditida</taxon>
        <taxon>Rhabditina</taxon>
        <taxon>Diplogasteromorpha</taxon>
        <taxon>Diplogasteroidea</taxon>
        <taxon>Neodiplogasteridae</taxon>
        <taxon>Pristionchus</taxon>
    </lineage>
</organism>
<evidence type="ECO:0008006" key="13">
    <source>
        <dbReference type="Google" id="ProtNLM"/>
    </source>
</evidence>
<dbReference type="PANTHER" id="PTHR11533:SF299">
    <property type="entry name" value="AMINOPEPTIDASE"/>
    <property type="match status" value="1"/>
</dbReference>
<dbReference type="GO" id="GO:0016020">
    <property type="term" value="C:membrane"/>
    <property type="evidence" value="ECO:0007669"/>
    <property type="project" value="TreeGrafter"/>
</dbReference>
<dbReference type="PRINTS" id="PR00756">
    <property type="entry name" value="ALADIPTASE"/>
</dbReference>
<dbReference type="Gene3D" id="2.60.40.1730">
    <property type="entry name" value="tricorn interacting facor f3 domain"/>
    <property type="match status" value="1"/>
</dbReference>
<dbReference type="Proteomes" id="UP001432322">
    <property type="component" value="Unassembled WGS sequence"/>
</dbReference>